<dbReference type="EnsemblPlants" id="KEH39432">
    <property type="protein sequence ID" value="KEH39432"/>
    <property type="gene ID" value="MTR_2g096870"/>
</dbReference>
<dbReference type="Pfam" id="PF14309">
    <property type="entry name" value="DUF4378"/>
    <property type="match status" value="1"/>
</dbReference>
<dbReference type="InterPro" id="IPR044257">
    <property type="entry name" value="TRM32-like"/>
</dbReference>
<dbReference type="InterPro" id="IPR025486">
    <property type="entry name" value="DUF4378"/>
</dbReference>
<feature type="compositionally biased region" description="Basic and acidic residues" evidence="1">
    <location>
        <begin position="346"/>
        <end position="364"/>
    </location>
</feature>
<name>A0A072VCE5_MEDTR</name>
<gene>
    <name evidence="4" type="primary">25487881</name>
    <name evidence="3" type="ordered locus">MTR_2g096870</name>
</gene>
<evidence type="ECO:0000313" key="4">
    <source>
        <dbReference type="EnsemblPlants" id="KEH39432"/>
    </source>
</evidence>
<feature type="compositionally biased region" description="Polar residues" evidence="1">
    <location>
        <begin position="119"/>
        <end position="128"/>
    </location>
</feature>
<dbReference type="PANTHER" id="PTHR47071">
    <property type="entry name" value="PROTEIN TRM32"/>
    <property type="match status" value="1"/>
</dbReference>
<dbReference type="EMBL" id="CM001218">
    <property type="protein sequence ID" value="KEH39432.1"/>
    <property type="molecule type" value="Genomic_DNA"/>
</dbReference>
<protein>
    <submittedName>
        <fullName evidence="3">GTP-binding protein Obg/CgtA protein</fullName>
    </submittedName>
</protein>
<organism evidence="3 5">
    <name type="scientific">Medicago truncatula</name>
    <name type="common">Barrel medic</name>
    <name type="synonym">Medicago tribuloides</name>
    <dbReference type="NCBI Taxonomy" id="3880"/>
    <lineage>
        <taxon>Eukaryota</taxon>
        <taxon>Viridiplantae</taxon>
        <taxon>Streptophyta</taxon>
        <taxon>Embryophyta</taxon>
        <taxon>Tracheophyta</taxon>
        <taxon>Spermatophyta</taxon>
        <taxon>Magnoliopsida</taxon>
        <taxon>eudicotyledons</taxon>
        <taxon>Gunneridae</taxon>
        <taxon>Pentapetalae</taxon>
        <taxon>rosids</taxon>
        <taxon>fabids</taxon>
        <taxon>Fabales</taxon>
        <taxon>Fabaceae</taxon>
        <taxon>Papilionoideae</taxon>
        <taxon>50 kb inversion clade</taxon>
        <taxon>NPAAA clade</taxon>
        <taxon>Hologalegina</taxon>
        <taxon>IRL clade</taxon>
        <taxon>Trifolieae</taxon>
        <taxon>Medicago</taxon>
    </lineage>
</organism>
<keyword evidence="5" id="KW-1185">Reference proteome</keyword>
<evidence type="ECO:0000256" key="1">
    <source>
        <dbReference type="SAM" id="MobiDB-lite"/>
    </source>
</evidence>
<dbReference type="AlphaFoldDB" id="A0A072VCE5"/>
<dbReference type="PANTHER" id="PTHR47071:SF2">
    <property type="entry name" value="PROTEIN TRM32"/>
    <property type="match status" value="1"/>
</dbReference>
<reference evidence="3 5" key="1">
    <citation type="journal article" date="2011" name="Nature">
        <title>The Medicago genome provides insight into the evolution of rhizobial symbioses.</title>
        <authorList>
            <person name="Young N.D."/>
            <person name="Debelle F."/>
            <person name="Oldroyd G.E."/>
            <person name="Geurts R."/>
            <person name="Cannon S.B."/>
            <person name="Udvardi M.K."/>
            <person name="Benedito V.A."/>
            <person name="Mayer K.F."/>
            <person name="Gouzy J."/>
            <person name="Schoof H."/>
            <person name="Van de Peer Y."/>
            <person name="Proost S."/>
            <person name="Cook D.R."/>
            <person name="Meyers B.C."/>
            <person name="Spannagl M."/>
            <person name="Cheung F."/>
            <person name="De Mita S."/>
            <person name="Krishnakumar V."/>
            <person name="Gundlach H."/>
            <person name="Zhou S."/>
            <person name="Mudge J."/>
            <person name="Bharti A.K."/>
            <person name="Murray J.D."/>
            <person name="Naoumkina M.A."/>
            <person name="Rosen B."/>
            <person name="Silverstein K.A."/>
            <person name="Tang H."/>
            <person name="Rombauts S."/>
            <person name="Zhao P.X."/>
            <person name="Zhou P."/>
            <person name="Barbe V."/>
            <person name="Bardou P."/>
            <person name="Bechner M."/>
            <person name="Bellec A."/>
            <person name="Berger A."/>
            <person name="Berges H."/>
            <person name="Bidwell S."/>
            <person name="Bisseling T."/>
            <person name="Choisne N."/>
            <person name="Couloux A."/>
            <person name="Denny R."/>
            <person name="Deshpande S."/>
            <person name="Dai X."/>
            <person name="Doyle J.J."/>
            <person name="Dudez A.M."/>
            <person name="Farmer A.D."/>
            <person name="Fouteau S."/>
            <person name="Franken C."/>
            <person name="Gibelin C."/>
            <person name="Gish J."/>
            <person name="Goldstein S."/>
            <person name="Gonzalez A.J."/>
            <person name="Green P.J."/>
            <person name="Hallab A."/>
            <person name="Hartog M."/>
            <person name="Hua A."/>
            <person name="Humphray S.J."/>
            <person name="Jeong D.H."/>
            <person name="Jing Y."/>
            <person name="Jocker A."/>
            <person name="Kenton S.M."/>
            <person name="Kim D.J."/>
            <person name="Klee K."/>
            <person name="Lai H."/>
            <person name="Lang C."/>
            <person name="Lin S."/>
            <person name="Macmil S.L."/>
            <person name="Magdelenat G."/>
            <person name="Matthews L."/>
            <person name="McCorrison J."/>
            <person name="Monaghan E.L."/>
            <person name="Mun J.H."/>
            <person name="Najar F.Z."/>
            <person name="Nicholson C."/>
            <person name="Noirot C."/>
            <person name="O'Bleness M."/>
            <person name="Paule C.R."/>
            <person name="Poulain J."/>
            <person name="Prion F."/>
            <person name="Qin B."/>
            <person name="Qu C."/>
            <person name="Retzel E.F."/>
            <person name="Riddle C."/>
            <person name="Sallet E."/>
            <person name="Samain S."/>
            <person name="Samson N."/>
            <person name="Sanders I."/>
            <person name="Saurat O."/>
            <person name="Scarpelli C."/>
            <person name="Schiex T."/>
            <person name="Segurens B."/>
            <person name="Severin A.J."/>
            <person name="Sherrier D.J."/>
            <person name="Shi R."/>
            <person name="Sims S."/>
            <person name="Singer S.R."/>
            <person name="Sinharoy S."/>
            <person name="Sterck L."/>
            <person name="Viollet A."/>
            <person name="Wang B.B."/>
            <person name="Wang K."/>
            <person name="Wang M."/>
            <person name="Wang X."/>
            <person name="Warfsmann J."/>
            <person name="Weissenbach J."/>
            <person name="White D.D."/>
            <person name="White J.D."/>
            <person name="Wiley G.B."/>
            <person name="Wincker P."/>
            <person name="Xing Y."/>
            <person name="Yang L."/>
            <person name="Yao Z."/>
            <person name="Ying F."/>
            <person name="Zhai J."/>
            <person name="Zhou L."/>
            <person name="Zuber A."/>
            <person name="Denarie J."/>
            <person name="Dixon R.A."/>
            <person name="May G.D."/>
            <person name="Schwartz D.C."/>
            <person name="Rogers J."/>
            <person name="Quetier F."/>
            <person name="Town C.D."/>
            <person name="Roe B.A."/>
        </authorList>
    </citation>
    <scope>NUCLEOTIDE SEQUENCE [LARGE SCALE GENOMIC DNA]</scope>
    <source>
        <strain evidence="3">A17</strain>
        <strain evidence="4 5">cv. Jemalong A17</strain>
    </source>
</reference>
<reference evidence="4" key="3">
    <citation type="submission" date="2015-04" db="UniProtKB">
        <authorList>
            <consortium name="EnsemblPlants"/>
        </authorList>
    </citation>
    <scope>IDENTIFICATION</scope>
    <source>
        <strain evidence="4">cv. Jemalong A17</strain>
    </source>
</reference>
<dbReference type="OrthoDB" id="758104at2759"/>
<feature type="region of interest" description="Disordered" evidence="1">
    <location>
        <begin position="346"/>
        <end position="368"/>
    </location>
</feature>
<feature type="region of interest" description="Disordered" evidence="1">
    <location>
        <begin position="119"/>
        <end position="140"/>
    </location>
</feature>
<dbReference type="STRING" id="3880.A0A072VCE5"/>
<evidence type="ECO:0000259" key="2">
    <source>
        <dbReference type="Pfam" id="PF14309"/>
    </source>
</evidence>
<proteinExistence type="predicted"/>
<feature type="domain" description="DUF4378" evidence="2">
    <location>
        <begin position="567"/>
        <end position="726"/>
    </location>
</feature>
<evidence type="ECO:0000313" key="5">
    <source>
        <dbReference type="Proteomes" id="UP000002051"/>
    </source>
</evidence>
<dbReference type="Proteomes" id="UP000002051">
    <property type="component" value="Chromosome 2"/>
</dbReference>
<reference evidence="3 5" key="2">
    <citation type="journal article" date="2014" name="BMC Genomics">
        <title>An improved genome release (version Mt4.0) for the model legume Medicago truncatula.</title>
        <authorList>
            <person name="Tang H."/>
            <person name="Krishnakumar V."/>
            <person name="Bidwell S."/>
            <person name="Rosen B."/>
            <person name="Chan A."/>
            <person name="Zhou S."/>
            <person name="Gentzbittel L."/>
            <person name="Childs K.L."/>
            <person name="Yandell M."/>
            <person name="Gundlach H."/>
            <person name="Mayer K.F."/>
            <person name="Schwartz D.C."/>
            <person name="Town C.D."/>
        </authorList>
    </citation>
    <scope>GENOME REANNOTATION</scope>
    <source>
        <strain evidence="3">A17</strain>
        <strain evidence="4 5">cv. Jemalong A17</strain>
    </source>
</reference>
<dbReference type="ExpressionAtlas" id="A0A072VCE5">
    <property type="expression patterns" value="differential"/>
</dbReference>
<sequence length="730" mass="83146">MGKHLISSEESTGQIQQVNQGCMWGMFHIFDYHRWGVKRVFHCKKKRHARYKKKTSLQDQQNAVTDAESLKVCLKIHDYILWSHQQINKRIIVLYIIIVVESNIKYKYQVSQHREISNAKGQASSGNALHQKKDVNTTTDQGSLNRDISIKFKNNDDVLEVINVEKNALLKFLRDIDIGGKKIHQTPHNKAKLTKSGSFPLTAPSKVKNISSSTFRSKQTEIWHFPKGEKLLAGTQAPKKLGSSLVKDISYETSKPSASDLGIDSVTAMQQKPSISSRPSEGLSHKGWNQVVIHQFKAIKQKIKHALVEFKKSGHQASVEVIHNNEKEISQSLDVGVIQEYRKSKSLSEAKASESDSNKHEASLMRRTSSLNESMDRYTQLFEKSMSKEIKWQSSKSKSLRLTNDDKIHKSRHARMFSRSNLSMPNLESLGFILHDVLIDTNEANNTVESDNDVQRKSVSVPLKIDKSLEHFKEAEVDETVEGSARDVNPSSLSDNPAVKTSMTAYLSKEATTSLEISCQDNIISQAEGKESNARSSNASVTDIDTNNSLENHFLHFKSYPENDSNFKYVKDILEFSGFMGNEQTQMRYTVDQPMKPSLFTALEEIFLHENECSEEENINMCDHQLLFNLVNEVLFQIYENSPTYFPKPFAFNYKLKPMPKGNYLVKEVWDSVSSYLRLRPELDQTLDDVVGRDLTKGSGWMNLQQEEECVSLELEEMIIDDLLDEILFS</sequence>
<evidence type="ECO:0000313" key="3">
    <source>
        <dbReference type="EMBL" id="KEH39432.1"/>
    </source>
</evidence>
<accession>A0A072VCE5</accession>